<dbReference type="VEuPathDB" id="FungiDB:LCOR_09301.1"/>
<gene>
    <name evidence="9" type="ORF">LCOR_09301.1</name>
</gene>
<evidence type="ECO:0000256" key="1">
    <source>
        <dbReference type="ARBA" id="ARBA00004606"/>
    </source>
</evidence>
<keyword evidence="2 8" id="KW-0812">Transmembrane</keyword>
<dbReference type="GO" id="GO:0042285">
    <property type="term" value="F:xylosyltransferase activity"/>
    <property type="evidence" value="ECO:0007669"/>
    <property type="project" value="TreeGrafter"/>
</dbReference>
<accession>A0A068SAY9</accession>
<keyword evidence="10" id="KW-1185">Reference proteome</keyword>
<dbReference type="AlphaFoldDB" id="A0A068SAY9"/>
<evidence type="ECO:0000313" key="10">
    <source>
        <dbReference type="Proteomes" id="UP000027586"/>
    </source>
</evidence>
<proteinExistence type="predicted"/>
<evidence type="ECO:0000256" key="5">
    <source>
        <dbReference type="ARBA" id="ARBA00023136"/>
    </source>
</evidence>
<dbReference type="EMBL" id="CBTN010000057">
    <property type="protein sequence ID" value="CDH58441.1"/>
    <property type="molecule type" value="Genomic_DNA"/>
</dbReference>
<dbReference type="GO" id="GO:0035269">
    <property type="term" value="P:protein O-linked glycosylation via mannose"/>
    <property type="evidence" value="ECO:0007669"/>
    <property type="project" value="TreeGrafter"/>
</dbReference>
<dbReference type="Pfam" id="PF13896">
    <property type="entry name" value="Glyco_transf_49"/>
    <property type="match status" value="1"/>
</dbReference>
<evidence type="ECO:0000256" key="4">
    <source>
        <dbReference type="ARBA" id="ARBA00022989"/>
    </source>
</evidence>
<comment type="caution">
    <text evidence="9">The sequence shown here is derived from an EMBL/GenBank/DDBJ whole genome shotgun (WGS) entry which is preliminary data.</text>
</comment>
<reference evidence="9" key="1">
    <citation type="submission" date="2013-08" db="EMBL/GenBank/DDBJ databases">
        <title>Gene expansion shapes genome architecture in the human pathogen Lichtheimia corymbifera: an evolutionary genomics analysis in the ancient terrestrial Mucorales (Mucoromycotina).</title>
        <authorList>
            <person name="Schwartze V.U."/>
            <person name="Winter S."/>
            <person name="Shelest E."/>
            <person name="Marcet-Houben M."/>
            <person name="Horn F."/>
            <person name="Wehner S."/>
            <person name="Hoffmann K."/>
            <person name="Riege K."/>
            <person name="Sammeth M."/>
            <person name="Nowrousian M."/>
            <person name="Valiante V."/>
            <person name="Linde J."/>
            <person name="Jacobsen I.D."/>
            <person name="Marz M."/>
            <person name="Brakhage A.A."/>
            <person name="Gabaldon T."/>
            <person name="Bocker S."/>
            <person name="Voigt K."/>
        </authorList>
    </citation>
    <scope>NUCLEOTIDE SEQUENCE [LARGE SCALE GENOMIC DNA]</scope>
    <source>
        <strain evidence="9">FSU 9682</strain>
    </source>
</reference>
<keyword evidence="4 8" id="KW-1133">Transmembrane helix</keyword>
<evidence type="ECO:0000256" key="6">
    <source>
        <dbReference type="ARBA" id="ARBA00023180"/>
    </source>
</evidence>
<comment type="subcellular location">
    <subcellularLocation>
        <location evidence="1">Membrane</location>
        <topology evidence="1">Single-pass type II membrane protein</topology>
    </subcellularLocation>
</comment>
<dbReference type="InterPro" id="IPR051292">
    <property type="entry name" value="Xyl/GlcA_transferase"/>
</dbReference>
<sequence length="529" mass="59846">MNRRPSTSRASSPANSGGVDKLNKRHFPSIRRHYQQPEIVTTAPIARPWPLSSRFWIVLATLFVIVFWRALTRSPPAHLYPRVPLRDQPPYDTLLEKRHCTATVCDVFGQCTQWQPHRDDHEASLLQGVMDNVATIDLDLGCELLVKSANGTWMTLSHGTTDCRQHGCQDIVGMDLRGDLYILVSQLKQIMDDPVYRNQQVVVSYTGDQVVNTTLDVTLISQFSVNRLDVFTQVLDAWPGPISIAIYLTEPDHAAELKSFFAIPSNMYLYSRVNMVFVKPDYSHPDRLKYPINHLRNLALGVSSTSHVFVMDADFVPSKELYTQACNDLAPVVPIDDEDRVAMVIPCYAIVESHKDDPFPSSTQELKERIKEGVAYITDPGSGHGPTLAVPMALASYGNKDDLFYEVCYESQWEPYYIVAREVAPLYDARFRNQGGDKQSHALQLNALGFKFMVSREGFILHKDHPKMVWPGGGFSQSQKAPTQWNYFEEFMREMEDLYGSNVRWPRGCAANAIGWQVQQRSPLGIVAD</sequence>
<dbReference type="Proteomes" id="UP000027586">
    <property type="component" value="Unassembled WGS sequence"/>
</dbReference>
<evidence type="ECO:0000256" key="2">
    <source>
        <dbReference type="ARBA" id="ARBA00022692"/>
    </source>
</evidence>
<dbReference type="OrthoDB" id="411524at2759"/>
<dbReference type="PANTHER" id="PTHR12270">
    <property type="entry name" value="GLYCOSYLTRANSFERASE-RELATED"/>
    <property type="match status" value="1"/>
</dbReference>
<keyword evidence="3" id="KW-0735">Signal-anchor</keyword>
<protein>
    <submittedName>
        <fullName evidence="9">Glycosyltransferase-like protein large1</fullName>
    </submittedName>
</protein>
<evidence type="ECO:0000256" key="3">
    <source>
        <dbReference type="ARBA" id="ARBA00022968"/>
    </source>
</evidence>
<evidence type="ECO:0000256" key="8">
    <source>
        <dbReference type="SAM" id="Phobius"/>
    </source>
</evidence>
<feature type="region of interest" description="Disordered" evidence="7">
    <location>
        <begin position="1"/>
        <end position="23"/>
    </location>
</feature>
<dbReference type="STRING" id="1263082.A0A068SAY9"/>
<evidence type="ECO:0000256" key="7">
    <source>
        <dbReference type="SAM" id="MobiDB-lite"/>
    </source>
</evidence>
<organism evidence="9 10">
    <name type="scientific">Lichtheimia corymbifera JMRC:FSU:9682</name>
    <dbReference type="NCBI Taxonomy" id="1263082"/>
    <lineage>
        <taxon>Eukaryota</taxon>
        <taxon>Fungi</taxon>
        <taxon>Fungi incertae sedis</taxon>
        <taxon>Mucoromycota</taxon>
        <taxon>Mucoromycotina</taxon>
        <taxon>Mucoromycetes</taxon>
        <taxon>Mucorales</taxon>
        <taxon>Lichtheimiaceae</taxon>
        <taxon>Lichtheimia</taxon>
    </lineage>
</organism>
<dbReference type="GO" id="GO:0016020">
    <property type="term" value="C:membrane"/>
    <property type="evidence" value="ECO:0007669"/>
    <property type="project" value="UniProtKB-SubCell"/>
</dbReference>
<name>A0A068SAY9_9FUNG</name>
<dbReference type="PANTHER" id="PTHR12270:SF52">
    <property type="entry name" value="GLYCOSYLTRANSFERASE-LIKE PROTEIN GNT13-RELATED"/>
    <property type="match status" value="1"/>
</dbReference>
<keyword evidence="5 8" id="KW-0472">Membrane</keyword>
<keyword evidence="6" id="KW-0325">Glycoprotein</keyword>
<evidence type="ECO:0000313" key="9">
    <source>
        <dbReference type="EMBL" id="CDH58441.1"/>
    </source>
</evidence>
<feature type="transmembrane region" description="Helical" evidence="8">
    <location>
        <begin position="55"/>
        <end position="71"/>
    </location>
</feature>
<dbReference type="GO" id="GO:0015020">
    <property type="term" value="F:glucuronosyltransferase activity"/>
    <property type="evidence" value="ECO:0007669"/>
    <property type="project" value="TreeGrafter"/>
</dbReference>
<feature type="compositionally biased region" description="Low complexity" evidence="7">
    <location>
        <begin position="1"/>
        <end position="16"/>
    </location>
</feature>